<accession>A0ABS9DD40</accession>
<keyword evidence="2" id="KW-1185">Reference proteome</keyword>
<dbReference type="Pfam" id="PF07277">
    <property type="entry name" value="SapC"/>
    <property type="match status" value="1"/>
</dbReference>
<name>A0ABS9DD40_9ALTE</name>
<evidence type="ECO:0000313" key="2">
    <source>
        <dbReference type="Proteomes" id="UP001521137"/>
    </source>
</evidence>
<proteinExistence type="predicted"/>
<comment type="caution">
    <text evidence="1">The sequence shown here is derived from an EMBL/GenBank/DDBJ whole genome shotgun (WGS) entry which is preliminary data.</text>
</comment>
<protein>
    <submittedName>
        <fullName evidence="1">SapC family protein</fullName>
    </submittedName>
</protein>
<organism evidence="1 2">
    <name type="scientific">Paraglaciecola algarum</name>
    <dbReference type="NCBI Taxonomy" id="3050085"/>
    <lineage>
        <taxon>Bacteria</taxon>
        <taxon>Pseudomonadati</taxon>
        <taxon>Pseudomonadota</taxon>
        <taxon>Gammaproteobacteria</taxon>
        <taxon>Alteromonadales</taxon>
        <taxon>Alteromonadaceae</taxon>
        <taxon>Paraglaciecola</taxon>
    </lineage>
</organism>
<dbReference type="EMBL" id="JAKGAS010000016">
    <property type="protein sequence ID" value="MCF2950267.1"/>
    <property type="molecule type" value="Genomic_DNA"/>
</dbReference>
<evidence type="ECO:0000313" key="1">
    <source>
        <dbReference type="EMBL" id="MCF2950267.1"/>
    </source>
</evidence>
<reference evidence="1 2" key="1">
    <citation type="submission" date="2022-01" db="EMBL/GenBank/DDBJ databases">
        <title>Paraglaciecola sp. G1-23.</title>
        <authorList>
            <person name="Jin M.S."/>
            <person name="Han D.M."/>
            <person name="Kim H.M."/>
            <person name="Jeon C.O."/>
        </authorList>
    </citation>
    <scope>NUCLEOTIDE SEQUENCE [LARGE SCALE GENOMIC DNA]</scope>
    <source>
        <strain evidence="1 2">G1-23</strain>
    </source>
</reference>
<dbReference type="RefSeq" id="WP_235314366.1">
    <property type="nucleotide sequence ID" value="NZ_JAKGAS010000016.1"/>
</dbReference>
<sequence>MTDSNKSTIELLDSQAHRKLKIQTQKLNTKQNRVNVANVSVGELNTLVHEYPVFITKSPNSGDLQLTAILGFKSGENLFLKGDEWRATYLPLDIIRRPFQAYLPDQNNPNQGHIAIDLLAEQVNEKHGTPLFDDQGNKTEFLQRVEQTFSQIMGGAVQTLNLLKQAEQLGLIESINLSIEVPNKGKVELNGLLAFNKEAVDKLSGQELEQAHQSGLLQVIHLLLSSTLHLQKLIGWSANQ</sequence>
<dbReference type="InterPro" id="IPR010836">
    <property type="entry name" value="SapC"/>
</dbReference>
<dbReference type="Proteomes" id="UP001521137">
    <property type="component" value="Unassembled WGS sequence"/>
</dbReference>
<gene>
    <name evidence="1" type="ORF">L0668_19320</name>
</gene>